<evidence type="ECO:0000313" key="2">
    <source>
        <dbReference type="Proteomes" id="UP001195483"/>
    </source>
</evidence>
<accession>A0AAE0T8J0</accession>
<protein>
    <submittedName>
        <fullName evidence="1">Uncharacterized protein</fullName>
    </submittedName>
</protein>
<proteinExistence type="predicted"/>
<comment type="caution">
    <text evidence="1">The sequence shown here is derived from an EMBL/GenBank/DDBJ whole genome shotgun (WGS) entry which is preliminary data.</text>
</comment>
<feature type="non-terminal residue" evidence="1">
    <location>
        <position position="55"/>
    </location>
</feature>
<gene>
    <name evidence="1" type="ORF">CHS0354_033952</name>
</gene>
<organism evidence="1 2">
    <name type="scientific">Potamilus streckersoni</name>
    <dbReference type="NCBI Taxonomy" id="2493646"/>
    <lineage>
        <taxon>Eukaryota</taxon>
        <taxon>Metazoa</taxon>
        <taxon>Spiralia</taxon>
        <taxon>Lophotrochozoa</taxon>
        <taxon>Mollusca</taxon>
        <taxon>Bivalvia</taxon>
        <taxon>Autobranchia</taxon>
        <taxon>Heteroconchia</taxon>
        <taxon>Palaeoheterodonta</taxon>
        <taxon>Unionida</taxon>
        <taxon>Unionoidea</taxon>
        <taxon>Unionidae</taxon>
        <taxon>Ambleminae</taxon>
        <taxon>Lampsilini</taxon>
        <taxon>Potamilus</taxon>
    </lineage>
</organism>
<reference evidence="1" key="3">
    <citation type="submission" date="2023-05" db="EMBL/GenBank/DDBJ databases">
        <authorList>
            <person name="Smith C.H."/>
        </authorList>
    </citation>
    <scope>NUCLEOTIDE SEQUENCE</scope>
    <source>
        <strain evidence="1">CHS0354</strain>
        <tissue evidence="1">Mantle</tissue>
    </source>
</reference>
<name>A0AAE0T8J0_9BIVA</name>
<dbReference type="Proteomes" id="UP001195483">
    <property type="component" value="Unassembled WGS sequence"/>
</dbReference>
<reference evidence="1" key="2">
    <citation type="journal article" date="2021" name="Genome Biol. Evol.">
        <title>Developing a high-quality reference genome for a parasitic bivalve with doubly uniparental inheritance (Bivalvia: Unionida).</title>
        <authorList>
            <person name="Smith C.H."/>
        </authorList>
    </citation>
    <scope>NUCLEOTIDE SEQUENCE</scope>
    <source>
        <strain evidence="1">CHS0354</strain>
        <tissue evidence="1">Mantle</tissue>
    </source>
</reference>
<keyword evidence="2" id="KW-1185">Reference proteome</keyword>
<evidence type="ECO:0000313" key="1">
    <source>
        <dbReference type="EMBL" id="KAK3605754.1"/>
    </source>
</evidence>
<dbReference type="EMBL" id="JAEAOA010001978">
    <property type="protein sequence ID" value="KAK3605754.1"/>
    <property type="molecule type" value="Genomic_DNA"/>
</dbReference>
<dbReference type="AlphaFoldDB" id="A0AAE0T8J0"/>
<reference evidence="1" key="1">
    <citation type="journal article" date="2021" name="Genome Biol. Evol.">
        <title>A High-Quality Reference Genome for a Parasitic Bivalve with Doubly Uniparental Inheritance (Bivalvia: Unionida).</title>
        <authorList>
            <person name="Smith C.H."/>
        </authorList>
    </citation>
    <scope>NUCLEOTIDE SEQUENCE</scope>
    <source>
        <strain evidence="1">CHS0354</strain>
    </source>
</reference>
<sequence length="55" mass="5921">MTPKGSILETSAFVFLTSCHFKITARKGCASLAAREKEVRIKKASSSLSPHTVPT</sequence>